<protein>
    <submittedName>
        <fullName evidence="2">3-hydroxyacyl-CoA dehydratase 1</fullName>
    </submittedName>
</protein>
<evidence type="ECO:0000313" key="3">
    <source>
        <dbReference type="Proteomes" id="UP000585474"/>
    </source>
</evidence>
<sequence length="133" mass="14471">MVDLFKPALADLISLRMPTIAVVTGHAAATGMMLAMSHDYMLTRSDRGVLSKVVLSTTRRDVMLRAKKVTAAKAVVMGIVDSVHDSAEAVVETAVRLEEELVKRKWDGEACEEIRKALYPELCGDLGLADKSI</sequence>
<dbReference type="OrthoDB" id="410701at2759"/>
<dbReference type="Gene3D" id="3.90.226.10">
    <property type="entry name" value="2-enoyl-CoA Hydratase, Chain A, domain 1"/>
    <property type="match status" value="1"/>
</dbReference>
<name>A0A7J0GIV9_9ERIC</name>
<keyword evidence="3" id="KW-1185">Reference proteome</keyword>
<feature type="transmembrane region" description="Helical" evidence="1">
    <location>
        <begin position="20"/>
        <end position="42"/>
    </location>
</feature>
<keyword evidence="1" id="KW-0472">Membrane</keyword>
<dbReference type="SUPFAM" id="SSF52096">
    <property type="entry name" value="ClpP/crotonase"/>
    <property type="match status" value="1"/>
</dbReference>
<dbReference type="PANTHER" id="PTHR11941:SF75">
    <property type="entry name" value="ENOYL-COA HYDRATASE_ISOMERASE FAMILY PROTEIN"/>
    <property type="match status" value="1"/>
</dbReference>
<reference evidence="2 3" key="1">
    <citation type="submission" date="2019-07" db="EMBL/GenBank/DDBJ databases">
        <title>De Novo Assembly of kiwifruit Actinidia rufa.</title>
        <authorList>
            <person name="Sugita-Konishi S."/>
            <person name="Sato K."/>
            <person name="Mori E."/>
            <person name="Abe Y."/>
            <person name="Kisaki G."/>
            <person name="Hamano K."/>
            <person name="Suezawa K."/>
            <person name="Otani M."/>
            <person name="Fukuda T."/>
            <person name="Manabe T."/>
            <person name="Gomi K."/>
            <person name="Tabuchi M."/>
            <person name="Akimitsu K."/>
            <person name="Kataoka I."/>
        </authorList>
    </citation>
    <scope>NUCLEOTIDE SEQUENCE [LARGE SCALE GENOMIC DNA]</scope>
    <source>
        <strain evidence="3">cv. Fuchu</strain>
    </source>
</reference>
<dbReference type="GO" id="GO:0006635">
    <property type="term" value="P:fatty acid beta-oxidation"/>
    <property type="evidence" value="ECO:0007669"/>
    <property type="project" value="TreeGrafter"/>
</dbReference>
<dbReference type="PANTHER" id="PTHR11941">
    <property type="entry name" value="ENOYL-COA HYDRATASE-RELATED"/>
    <property type="match status" value="1"/>
</dbReference>
<evidence type="ECO:0000313" key="2">
    <source>
        <dbReference type="EMBL" id="GFZ10753.1"/>
    </source>
</evidence>
<dbReference type="InterPro" id="IPR029045">
    <property type="entry name" value="ClpP/crotonase-like_dom_sf"/>
</dbReference>
<dbReference type="GO" id="GO:0004165">
    <property type="term" value="F:delta(3)-delta(2)-enoyl-CoA isomerase activity"/>
    <property type="evidence" value="ECO:0007669"/>
    <property type="project" value="TreeGrafter"/>
</dbReference>
<comment type="caution">
    <text evidence="2">The sequence shown here is derived from an EMBL/GenBank/DDBJ whole genome shotgun (WGS) entry which is preliminary data.</text>
</comment>
<dbReference type="Proteomes" id="UP000585474">
    <property type="component" value="Unassembled WGS sequence"/>
</dbReference>
<accession>A0A7J0GIV9</accession>
<keyword evidence="1" id="KW-0812">Transmembrane</keyword>
<dbReference type="AlphaFoldDB" id="A0A7J0GIV9"/>
<dbReference type="GO" id="GO:0005777">
    <property type="term" value="C:peroxisome"/>
    <property type="evidence" value="ECO:0007669"/>
    <property type="project" value="TreeGrafter"/>
</dbReference>
<dbReference type="EMBL" id="BJWL01000022">
    <property type="protein sequence ID" value="GFZ10753.1"/>
    <property type="molecule type" value="Genomic_DNA"/>
</dbReference>
<gene>
    <name evidence="2" type="ORF">Acr_22g0001510</name>
</gene>
<evidence type="ECO:0000256" key="1">
    <source>
        <dbReference type="SAM" id="Phobius"/>
    </source>
</evidence>
<keyword evidence="1" id="KW-1133">Transmembrane helix</keyword>
<organism evidence="2 3">
    <name type="scientific">Actinidia rufa</name>
    <dbReference type="NCBI Taxonomy" id="165716"/>
    <lineage>
        <taxon>Eukaryota</taxon>
        <taxon>Viridiplantae</taxon>
        <taxon>Streptophyta</taxon>
        <taxon>Embryophyta</taxon>
        <taxon>Tracheophyta</taxon>
        <taxon>Spermatophyta</taxon>
        <taxon>Magnoliopsida</taxon>
        <taxon>eudicotyledons</taxon>
        <taxon>Gunneridae</taxon>
        <taxon>Pentapetalae</taxon>
        <taxon>asterids</taxon>
        <taxon>Ericales</taxon>
        <taxon>Actinidiaceae</taxon>
        <taxon>Actinidia</taxon>
    </lineage>
</organism>
<proteinExistence type="predicted"/>